<protein>
    <submittedName>
        <fullName evidence="1">Uncharacterized protein</fullName>
    </submittedName>
</protein>
<comment type="caution">
    <text evidence="1">The sequence shown here is derived from an EMBL/GenBank/DDBJ whole genome shotgun (WGS) entry which is preliminary data.</text>
</comment>
<dbReference type="AlphaFoldDB" id="A0A6L9G3H4"/>
<evidence type="ECO:0000313" key="1">
    <source>
        <dbReference type="EMBL" id="NAZ16462.1"/>
    </source>
</evidence>
<sequence>MQSSFDAVREALGESAGPDLTSAIDALSPDRVDALAETILSVPRSGALPKRPVTEIWPLIPLRSSLFFDHLNNESPASGYAPSGIRLSAATDPRASGTGEFSTGIMRALLYSHGLAIEDPLSHAAEMHLSQHRELREVTRASISAAAASLSEIAQLLDHDVVNVFYTGGDELGAAGELGDSILTTLDADASPYTVADAWDEFEVEFVSGLSPALQTLWKEIRGGNRAPDPSYVQRAVDEGDAALAETFIDVVRILNPRNIVENAIAGTASTLALIRMLGGSSDVLCATPLMGRLLFIGAPDPAEQLRMHEVARTEVPNIDVLSPSDLVTIRRSSDSLATWRKDLAEALDYADRNRRAGIDSRTIQTGVEEKLADARESLRREAKKSRVWGGQNTISFIAGGLGGAGGAAIGGPPSAVAAGAASGVIAAFIQAAAQRRSVPGFLDRHYVAFAKAR</sequence>
<gene>
    <name evidence="1" type="ORF">GT020_10360</name>
</gene>
<dbReference type="RefSeq" id="WP_161449224.1">
    <property type="nucleotide sequence ID" value="NZ_WYDN01000008.1"/>
</dbReference>
<organism evidence="1 2">
    <name type="scientific">Glutamicibacter soli</name>
    <dbReference type="NCBI Taxonomy" id="453836"/>
    <lineage>
        <taxon>Bacteria</taxon>
        <taxon>Bacillati</taxon>
        <taxon>Actinomycetota</taxon>
        <taxon>Actinomycetes</taxon>
        <taxon>Micrococcales</taxon>
        <taxon>Micrococcaceae</taxon>
        <taxon>Glutamicibacter</taxon>
    </lineage>
</organism>
<dbReference type="EMBL" id="WYDN01000008">
    <property type="protein sequence ID" value="NAZ16462.1"/>
    <property type="molecule type" value="Genomic_DNA"/>
</dbReference>
<evidence type="ECO:0000313" key="2">
    <source>
        <dbReference type="Proteomes" id="UP000477543"/>
    </source>
</evidence>
<proteinExistence type="predicted"/>
<reference evidence="1 2" key="1">
    <citation type="submission" date="2020-01" db="EMBL/GenBank/DDBJ databases">
        <title>Glutamicibacter soli M275.</title>
        <authorList>
            <person name="Meng X."/>
        </authorList>
    </citation>
    <scope>NUCLEOTIDE SEQUENCE [LARGE SCALE GENOMIC DNA]</scope>
    <source>
        <strain evidence="1 2">M275</strain>
    </source>
</reference>
<dbReference type="Proteomes" id="UP000477543">
    <property type="component" value="Unassembled WGS sequence"/>
</dbReference>
<name>A0A6L9G3H4_9MICC</name>
<accession>A0A6L9G3H4</accession>